<dbReference type="Proteomes" id="UP000655523">
    <property type="component" value="Unassembled WGS sequence"/>
</dbReference>
<organism evidence="1 2">
    <name type="scientific">Paraburkholderia elongata</name>
    <dbReference type="NCBI Taxonomy" id="2675747"/>
    <lineage>
        <taxon>Bacteria</taxon>
        <taxon>Pseudomonadati</taxon>
        <taxon>Pseudomonadota</taxon>
        <taxon>Betaproteobacteria</taxon>
        <taxon>Burkholderiales</taxon>
        <taxon>Burkholderiaceae</taxon>
        <taxon>Paraburkholderia</taxon>
    </lineage>
</organism>
<protein>
    <submittedName>
        <fullName evidence="1">Uncharacterized protein</fullName>
    </submittedName>
</protein>
<dbReference type="RefSeq" id="WP_172170296.1">
    <property type="nucleotide sequence ID" value="NZ_WOEZ01000148.1"/>
</dbReference>
<keyword evidence="2" id="KW-1185">Reference proteome</keyword>
<dbReference type="AlphaFoldDB" id="A0A972NS64"/>
<comment type="caution">
    <text evidence="1">The sequence shown here is derived from an EMBL/GenBank/DDBJ whole genome shotgun (WGS) entry which is preliminary data.</text>
</comment>
<accession>A0A972NS64</accession>
<dbReference type="EMBL" id="WOEZ01000148">
    <property type="protein sequence ID" value="NPT58111.1"/>
    <property type="molecule type" value="Genomic_DNA"/>
</dbReference>
<sequence>MSALTRKATSLATAMCRDAFGNFTAGQDARSLGFLAAAIKLLDAVKACEEAKSDFRAEAALQAAMTAALEATDKLPAFDDAFIQGGAERFEKLGLSSEGVLVQVDSAEMGAA</sequence>
<reference evidence="1 2" key="1">
    <citation type="submission" date="2019-11" db="EMBL/GenBank/DDBJ databases">
        <title>Metabolism of dissolved organic matter in forest soils.</title>
        <authorList>
            <person name="Cyle K.T."/>
            <person name="Wilhelm R.C."/>
            <person name="Martinez C.E."/>
        </authorList>
    </citation>
    <scope>NUCLEOTIDE SEQUENCE [LARGE SCALE GENOMIC DNA]</scope>
    <source>
        <strain evidence="1 2">5N</strain>
    </source>
</reference>
<name>A0A972NS64_9BURK</name>
<proteinExistence type="predicted"/>
<gene>
    <name evidence="1" type="ORF">GNZ13_26975</name>
</gene>
<evidence type="ECO:0000313" key="1">
    <source>
        <dbReference type="EMBL" id="NPT58111.1"/>
    </source>
</evidence>
<evidence type="ECO:0000313" key="2">
    <source>
        <dbReference type="Proteomes" id="UP000655523"/>
    </source>
</evidence>